<sequence>MQSNIGSRFSLTRNHLQSLPPASEYKARAAFISPVTTLFCSSVVKPLSVHINSSASAFSGEFEISGLEIDAPFQADPKSTENTTVSFVFNDQNTPKASPASCSLTWAVGLSPPSQALPGVCSDRSVRAWLPSGTYNGVADFQIEVAHTYEDNTLGDPPYNINTLFGFLSLTSGDAGEMSNYTCDMTRANCRSVPETILIAKVLYAVS</sequence>
<dbReference type="EMBL" id="JAACFV010000024">
    <property type="protein sequence ID" value="KAF7510966.1"/>
    <property type="molecule type" value="Genomic_DNA"/>
</dbReference>
<comment type="caution">
    <text evidence="1">The sequence shown here is derived from an EMBL/GenBank/DDBJ whole genome shotgun (WGS) entry which is preliminary data.</text>
</comment>
<keyword evidence="2" id="KW-1185">Reference proteome</keyword>
<dbReference type="OrthoDB" id="5395704at2759"/>
<organism evidence="1 2">
    <name type="scientific">Endocarpon pusillum</name>
    <dbReference type="NCBI Taxonomy" id="364733"/>
    <lineage>
        <taxon>Eukaryota</taxon>
        <taxon>Fungi</taxon>
        <taxon>Dikarya</taxon>
        <taxon>Ascomycota</taxon>
        <taxon>Pezizomycotina</taxon>
        <taxon>Eurotiomycetes</taxon>
        <taxon>Chaetothyriomycetidae</taxon>
        <taxon>Verrucariales</taxon>
        <taxon>Verrucariaceae</taxon>
        <taxon>Endocarpon</taxon>
    </lineage>
</organism>
<proteinExistence type="predicted"/>
<dbReference type="AlphaFoldDB" id="A0A8H7AQ12"/>
<reference evidence="1" key="1">
    <citation type="submission" date="2020-02" db="EMBL/GenBank/DDBJ databases">
        <authorList>
            <person name="Palmer J.M."/>
        </authorList>
    </citation>
    <scope>NUCLEOTIDE SEQUENCE</scope>
    <source>
        <strain evidence="1">EPUS1.4</strain>
        <tissue evidence="1">Thallus</tissue>
    </source>
</reference>
<evidence type="ECO:0000313" key="2">
    <source>
        <dbReference type="Proteomes" id="UP000606974"/>
    </source>
</evidence>
<accession>A0A8H7AQ12</accession>
<evidence type="ECO:0000313" key="1">
    <source>
        <dbReference type="EMBL" id="KAF7510966.1"/>
    </source>
</evidence>
<gene>
    <name evidence="1" type="ORF">GJ744_005512</name>
</gene>
<name>A0A8H7AQ12_9EURO</name>
<protein>
    <submittedName>
        <fullName evidence="1">Uncharacterized protein</fullName>
    </submittedName>
</protein>
<dbReference type="Proteomes" id="UP000606974">
    <property type="component" value="Unassembled WGS sequence"/>
</dbReference>